<dbReference type="InterPro" id="IPR050490">
    <property type="entry name" value="Bact_solute-bd_prot1"/>
</dbReference>
<feature type="signal peptide" evidence="6">
    <location>
        <begin position="1"/>
        <end position="23"/>
    </location>
</feature>
<proteinExistence type="inferred from homology"/>
<organism evidence="7 8">
    <name type="scientific">Agrobacterium tumefaciens</name>
    <dbReference type="NCBI Taxonomy" id="358"/>
    <lineage>
        <taxon>Bacteria</taxon>
        <taxon>Pseudomonadati</taxon>
        <taxon>Pseudomonadota</taxon>
        <taxon>Alphaproteobacteria</taxon>
        <taxon>Hyphomicrobiales</taxon>
        <taxon>Rhizobiaceae</taxon>
        <taxon>Rhizobium/Agrobacterium group</taxon>
        <taxon>Agrobacterium</taxon>
        <taxon>Agrobacterium tumefaciens complex</taxon>
    </lineage>
</organism>
<name>A0A0D0KYT0_AGRTU</name>
<reference evidence="7 8" key="1">
    <citation type="submission" date="2014-12" db="EMBL/GenBank/DDBJ databases">
        <title>16Stimator: statistical estimation of ribosomal gene copy numbers from draft genome assemblies.</title>
        <authorList>
            <person name="Perisin M.A."/>
            <person name="Vetter M."/>
            <person name="Gilbert J.A."/>
            <person name="Bergelson J."/>
        </authorList>
    </citation>
    <scope>NUCLEOTIDE SEQUENCE [LARGE SCALE GENOMIC DNA]</scope>
    <source>
        <strain evidence="7 8">MEJ076</strain>
    </source>
</reference>
<dbReference type="EMBL" id="JXQV01000006">
    <property type="protein sequence ID" value="KIQ03639.1"/>
    <property type="molecule type" value="Genomic_DNA"/>
</dbReference>
<comment type="similarity">
    <text evidence="2">Belongs to the bacterial solute-binding protein 1 family.</text>
</comment>
<evidence type="ECO:0000256" key="4">
    <source>
        <dbReference type="ARBA" id="ARBA00022729"/>
    </source>
</evidence>
<dbReference type="GO" id="GO:0042597">
    <property type="term" value="C:periplasmic space"/>
    <property type="evidence" value="ECO:0007669"/>
    <property type="project" value="UniProtKB-SubCell"/>
</dbReference>
<dbReference type="OrthoDB" id="9808332at2"/>
<gene>
    <name evidence="7" type="ORF">RU07_06325</name>
</gene>
<protein>
    <submittedName>
        <fullName evidence="7">ABC transporter substrate-binding protein</fullName>
    </submittedName>
</protein>
<keyword evidence="5" id="KW-0574">Periplasm</keyword>
<evidence type="ECO:0000313" key="8">
    <source>
        <dbReference type="Proteomes" id="UP000035017"/>
    </source>
</evidence>
<evidence type="ECO:0000256" key="5">
    <source>
        <dbReference type="ARBA" id="ARBA00022764"/>
    </source>
</evidence>
<dbReference type="Pfam" id="PF01547">
    <property type="entry name" value="SBP_bac_1"/>
    <property type="match status" value="1"/>
</dbReference>
<sequence length="421" mass="45639">MGVSMRVIALCSALLAAGVSAQAAEISMAANSTGKNLNFIRERLVEFEKQSGHKVKLVTMPPSSSEQFSQYRLWLAAGNTDVDVYQTDIVWAPQLAEQFVDLTDAAKDVVAKHFPSVVASQTVDGKLVAMPMYTDAPALFYRKDLLEKYGKQPPKTWAEMSHTAKEIQDKEREGGQKDMWGFVFQGSAYEGLTCNALEWIASAGGGRIVETNGDISINNEKAAAALEMAKSWIGTISPQGALAYKEEEARGIWQTGNSVFMRNWPYVYALGNGDDSSIKGKFGVVPLPAGTEGEEGASTLGGWNAAVSKYSKNQEAAIALVKFLGSEETQKKRAIELSNMPTIASLYDDKDVAAAQPFMPLWKPIFETAVPRPSAAAKVKYNEVSAKFWGAVHNTLSGTGTAAENLELLEVELTDLKGNSW</sequence>
<dbReference type="Proteomes" id="UP000035017">
    <property type="component" value="Unassembled WGS sequence"/>
</dbReference>
<dbReference type="PANTHER" id="PTHR43649">
    <property type="entry name" value="ARABINOSE-BINDING PROTEIN-RELATED"/>
    <property type="match status" value="1"/>
</dbReference>
<keyword evidence="4 6" id="KW-0732">Signal</keyword>
<dbReference type="InterPro" id="IPR006059">
    <property type="entry name" value="SBP"/>
</dbReference>
<evidence type="ECO:0000256" key="2">
    <source>
        <dbReference type="ARBA" id="ARBA00008520"/>
    </source>
</evidence>
<evidence type="ECO:0000256" key="6">
    <source>
        <dbReference type="SAM" id="SignalP"/>
    </source>
</evidence>
<feature type="chain" id="PRO_5002226620" evidence="6">
    <location>
        <begin position="24"/>
        <end position="421"/>
    </location>
</feature>
<comment type="caution">
    <text evidence="7">The sequence shown here is derived from an EMBL/GenBank/DDBJ whole genome shotgun (WGS) entry which is preliminary data.</text>
</comment>
<keyword evidence="3" id="KW-0813">Transport</keyword>
<accession>A0A0D0KYT0</accession>
<dbReference type="AlphaFoldDB" id="A0A0D0KYT0"/>
<dbReference type="PANTHER" id="PTHR43649:SF34">
    <property type="entry name" value="ABC TRANSPORTER PERIPLASMIC-BINDING PROTEIN YCJN-RELATED"/>
    <property type="match status" value="1"/>
</dbReference>
<dbReference type="Gene3D" id="3.40.190.10">
    <property type="entry name" value="Periplasmic binding protein-like II"/>
    <property type="match status" value="2"/>
</dbReference>
<dbReference type="SUPFAM" id="SSF53850">
    <property type="entry name" value="Periplasmic binding protein-like II"/>
    <property type="match status" value="1"/>
</dbReference>
<dbReference type="CDD" id="cd14750">
    <property type="entry name" value="PBP2_TMBP"/>
    <property type="match status" value="1"/>
</dbReference>
<evidence type="ECO:0000256" key="1">
    <source>
        <dbReference type="ARBA" id="ARBA00004418"/>
    </source>
</evidence>
<evidence type="ECO:0000313" key="7">
    <source>
        <dbReference type="EMBL" id="KIQ03639.1"/>
    </source>
</evidence>
<evidence type="ECO:0000256" key="3">
    <source>
        <dbReference type="ARBA" id="ARBA00022448"/>
    </source>
</evidence>
<comment type="subcellular location">
    <subcellularLocation>
        <location evidence="1">Periplasm</location>
    </subcellularLocation>
</comment>